<evidence type="ECO:0000313" key="2">
    <source>
        <dbReference type="Proteomes" id="UP000265520"/>
    </source>
</evidence>
<evidence type="ECO:0000313" key="1">
    <source>
        <dbReference type="EMBL" id="MCI89278.1"/>
    </source>
</evidence>
<feature type="non-terminal residue" evidence="1">
    <location>
        <position position="1"/>
    </location>
</feature>
<dbReference type="EMBL" id="LXQA011215725">
    <property type="protein sequence ID" value="MCI89278.1"/>
    <property type="molecule type" value="Genomic_DNA"/>
</dbReference>
<proteinExistence type="predicted"/>
<sequence length="54" mass="5444">LAYQPFALPSDQAEFRCSQLRNHCFSGVVATVASVVGAVDSDSSSVASAAAASP</sequence>
<accession>A0A392VLJ3</accession>
<keyword evidence="2" id="KW-1185">Reference proteome</keyword>
<comment type="caution">
    <text evidence="1">The sequence shown here is derived from an EMBL/GenBank/DDBJ whole genome shotgun (WGS) entry which is preliminary data.</text>
</comment>
<reference evidence="1 2" key="1">
    <citation type="journal article" date="2018" name="Front. Plant Sci.">
        <title>Red Clover (Trifolium pratense) and Zigzag Clover (T. medium) - A Picture of Genomic Similarities and Differences.</title>
        <authorList>
            <person name="Dluhosova J."/>
            <person name="Istvanek J."/>
            <person name="Nedelnik J."/>
            <person name="Repkova J."/>
        </authorList>
    </citation>
    <scope>NUCLEOTIDE SEQUENCE [LARGE SCALE GENOMIC DNA]</scope>
    <source>
        <strain evidence="2">cv. 10/8</strain>
        <tissue evidence="1">Leaf</tissue>
    </source>
</reference>
<dbReference type="Proteomes" id="UP000265520">
    <property type="component" value="Unassembled WGS sequence"/>
</dbReference>
<organism evidence="1 2">
    <name type="scientific">Trifolium medium</name>
    <dbReference type="NCBI Taxonomy" id="97028"/>
    <lineage>
        <taxon>Eukaryota</taxon>
        <taxon>Viridiplantae</taxon>
        <taxon>Streptophyta</taxon>
        <taxon>Embryophyta</taxon>
        <taxon>Tracheophyta</taxon>
        <taxon>Spermatophyta</taxon>
        <taxon>Magnoliopsida</taxon>
        <taxon>eudicotyledons</taxon>
        <taxon>Gunneridae</taxon>
        <taxon>Pentapetalae</taxon>
        <taxon>rosids</taxon>
        <taxon>fabids</taxon>
        <taxon>Fabales</taxon>
        <taxon>Fabaceae</taxon>
        <taxon>Papilionoideae</taxon>
        <taxon>50 kb inversion clade</taxon>
        <taxon>NPAAA clade</taxon>
        <taxon>Hologalegina</taxon>
        <taxon>IRL clade</taxon>
        <taxon>Trifolieae</taxon>
        <taxon>Trifolium</taxon>
    </lineage>
</organism>
<name>A0A392VLJ3_9FABA</name>
<protein>
    <submittedName>
        <fullName evidence="1">Uncharacterized protein</fullName>
    </submittedName>
</protein>
<dbReference type="AlphaFoldDB" id="A0A392VLJ3"/>